<dbReference type="GO" id="GO:0005085">
    <property type="term" value="F:guanyl-nucleotide exchange factor activity"/>
    <property type="evidence" value="ECO:0007669"/>
    <property type="project" value="InterPro"/>
</dbReference>
<name>A0A841GW62_9BACT</name>
<protein>
    <submittedName>
        <fullName evidence="2">Putative regulator of Ras-like GTPase activity (Roadblock/LC7/MglB family)</fullName>
    </submittedName>
</protein>
<keyword evidence="3" id="KW-1185">Reference proteome</keyword>
<organism evidence="2 3">
    <name type="scientific">Longimicrobium terrae</name>
    <dbReference type="NCBI Taxonomy" id="1639882"/>
    <lineage>
        <taxon>Bacteria</taxon>
        <taxon>Pseudomonadati</taxon>
        <taxon>Gemmatimonadota</taxon>
        <taxon>Longimicrobiia</taxon>
        <taxon>Longimicrobiales</taxon>
        <taxon>Longimicrobiaceae</taxon>
        <taxon>Longimicrobium</taxon>
    </lineage>
</organism>
<dbReference type="RefSeq" id="WP_170035599.1">
    <property type="nucleotide sequence ID" value="NZ_JABDTL010000001.1"/>
</dbReference>
<dbReference type="SUPFAM" id="SSF103196">
    <property type="entry name" value="Roadblock/LC7 domain"/>
    <property type="match status" value="1"/>
</dbReference>
<dbReference type="Gene3D" id="3.30.450.30">
    <property type="entry name" value="Dynein light chain 2a, cytoplasmic"/>
    <property type="match status" value="1"/>
</dbReference>
<gene>
    <name evidence="2" type="ORF">HNQ61_001817</name>
</gene>
<proteinExistence type="predicted"/>
<feature type="domain" description="Roadblock/LAMTOR2" evidence="1">
    <location>
        <begin position="19"/>
        <end position="109"/>
    </location>
</feature>
<reference evidence="2 3" key="1">
    <citation type="submission" date="2020-08" db="EMBL/GenBank/DDBJ databases">
        <title>Genomic Encyclopedia of Type Strains, Phase IV (KMG-IV): sequencing the most valuable type-strain genomes for metagenomic binning, comparative biology and taxonomic classification.</title>
        <authorList>
            <person name="Goeker M."/>
        </authorList>
    </citation>
    <scope>NUCLEOTIDE SEQUENCE [LARGE SCALE GENOMIC DNA]</scope>
    <source>
        <strain evidence="2 3">DSM 29007</strain>
    </source>
</reference>
<sequence length="168" mass="18507">MAGTGASSWSFEEQDVHRIDRILQSFLYDSNARCALLVDRTGQLVTTAGEKPEFDSVAFSSLAAADFSANDQLAAMIGETEFSSLFHQGEKESMYLADVVRRVILVVLFDNRTTLGMIRIKVKAVVRELSEVFSELFARSAASPQGARVEAGFVDEAEDEIDRLFGDL</sequence>
<comment type="caution">
    <text evidence="2">The sequence shown here is derived from an EMBL/GenBank/DDBJ whole genome shotgun (WGS) entry which is preliminary data.</text>
</comment>
<dbReference type="PANTHER" id="PTHR13323">
    <property type="entry name" value="LATE ENDOSOMAL/LYSOSOMAL MP1 INTERACTING PROTEIN"/>
    <property type="match status" value="1"/>
</dbReference>
<dbReference type="Proteomes" id="UP000582837">
    <property type="component" value="Unassembled WGS sequence"/>
</dbReference>
<dbReference type="AlphaFoldDB" id="A0A841GW62"/>
<dbReference type="GO" id="GO:0032008">
    <property type="term" value="P:positive regulation of TOR signaling"/>
    <property type="evidence" value="ECO:0007669"/>
    <property type="project" value="InterPro"/>
</dbReference>
<accession>A0A841GW62</accession>
<dbReference type="Pfam" id="PF03259">
    <property type="entry name" value="Robl_LC7"/>
    <property type="match status" value="1"/>
</dbReference>
<dbReference type="GO" id="GO:0060090">
    <property type="term" value="F:molecular adaptor activity"/>
    <property type="evidence" value="ECO:0007669"/>
    <property type="project" value="InterPro"/>
</dbReference>
<dbReference type="InterPro" id="IPR037587">
    <property type="entry name" value="LAMTOR2-like"/>
</dbReference>
<evidence type="ECO:0000313" key="2">
    <source>
        <dbReference type="EMBL" id="MBB6070198.1"/>
    </source>
</evidence>
<dbReference type="InterPro" id="IPR004942">
    <property type="entry name" value="Roadblock/LAMTOR2_dom"/>
</dbReference>
<evidence type="ECO:0000313" key="3">
    <source>
        <dbReference type="Proteomes" id="UP000582837"/>
    </source>
</evidence>
<evidence type="ECO:0000259" key="1">
    <source>
        <dbReference type="SMART" id="SM00960"/>
    </source>
</evidence>
<dbReference type="EMBL" id="JACHIA010000004">
    <property type="protein sequence ID" value="MBB6070198.1"/>
    <property type="molecule type" value="Genomic_DNA"/>
</dbReference>
<dbReference type="SMART" id="SM00960">
    <property type="entry name" value="Robl_LC7"/>
    <property type="match status" value="1"/>
</dbReference>